<accession>A0A1G9LSR3</accession>
<feature type="transmembrane region" description="Helical" evidence="1">
    <location>
        <begin position="125"/>
        <end position="143"/>
    </location>
</feature>
<sequence>MKGIWHRNGLSLSLFGLFLIFQIGLSLVGFEQHNQDQISHQQPTLGYLAYLTSDHFMEATMENWESEFLQMFAYVLLTAYLFQKGSAESRPFGDTPPSNVPPYEVNPDAPWPVRRGGWVLRLYEYSLSIALFVLFLLSFFLHAVSGAREFSQEELLHGGTAVTTLEYLGTAQFWFESLQNWQSEFFSIGFMVVLSIFLRQKGSPESKAVDAPHSKTGNE</sequence>
<evidence type="ECO:0000256" key="1">
    <source>
        <dbReference type="SAM" id="Phobius"/>
    </source>
</evidence>
<dbReference type="InterPro" id="IPR046657">
    <property type="entry name" value="DUF6766"/>
</dbReference>
<dbReference type="RefSeq" id="WP_084335278.1">
    <property type="nucleotide sequence ID" value="NZ_CBKZNZ010000054.1"/>
</dbReference>
<evidence type="ECO:0000313" key="3">
    <source>
        <dbReference type="Proteomes" id="UP000198706"/>
    </source>
</evidence>
<organism evidence="2 3">
    <name type="scientific">Pseudomonas indica</name>
    <dbReference type="NCBI Taxonomy" id="137658"/>
    <lineage>
        <taxon>Bacteria</taxon>
        <taxon>Pseudomonadati</taxon>
        <taxon>Pseudomonadota</taxon>
        <taxon>Gammaproteobacteria</taxon>
        <taxon>Pseudomonadales</taxon>
        <taxon>Pseudomonadaceae</taxon>
        <taxon>Pseudomonas</taxon>
    </lineage>
</organism>
<keyword evidence="3" id="KW-1185">Reference proteome</keyword>
<protein>
    <recommendedName>
        <fullName evidence="4">Transmembrane protein</fullName>
    </recommendedName>
</protein>
<evidence type="ECO:0008006" key="4">
    <source>
        <dbReference type="Google" id="ProtNLM"/>
    </source>
</evidence>
<keyword evidence="1" id="KW-0812">Transmembrane</keyword>
<keyword evidence="1" id="KW-1133">Transmembrane helix</keyword>
<gene>
    <name evidence="2" type="ORF">SAMN05216186_12613</name>
</gene>
<feature type="transmembrane region" description="Helical" evidence="1">
    <location>
        <begin position="181"/>
        <end position="198"/>
    </location>
</feature>
<keyword evidence="1" id="KW-0472">Membrane</keyword>
<proteinExistence type="predicted"/>
<evidence type="ECO:0000313" key="2">
    <source>
        <dbReference type="EMBL" id="SDL64515.1"/>
    </source>
</evidence>
<reference evidence="2 3" key="1">
    <citation type="submission" date="2016-10" db="EMBL/GenBank/DDBJ databases">
        <authorList>
            <person name="de Groot N.N."/>
        </authorList>
    </citation>
    <scope>NUCLEOTIDE SEQUENCE [LARGE SCALE GENOMIC DNA]</scope>
    <source>
        <strain evidence="2 3">JCM 21544</strain>
    </source>
</reference>
<feature type="transmembrane region" description="Helical" evidence="1">
    <location>
        <begin position="12"/>
        <end position="30"/>
    </location>
</feature>
<name>A0A1G9LSR3_9PSED</name>
<dbReference type="EMBL" id="FNFD01000026">
    <property type="protein sequence ID" value="SDL64515.1"/>
    <property type="molecule type" value="Genomic_DNA"/>
</dbReference>
<dbReference type="AlphaFoldDB" id="A0A1G9LSR3"/>
<dbReference type="STRING" id="137658.SAMN05216186_12613"/>
<dbReference type="Pfam" id="PF20554">
    <property type="entry name" value="DUF6766"/>
    <property type="match status" value="1"/>
</dbReference>
<dbReference type="Proteomes" id="UP000198706">
    <property type="component" value="Unassembled WGS sequence"/>
</dbReference>